<evidence type="ECO:0000313" key="1">
    <source>
        <dbReference type="EMBL" id="MPN18284.1"/>
    </source>
</evidence>
<reference evidence="1" key="1">
    <citation type="submission" date="2019-08" db="EMBL/GenBank/DDBJ databases">
        <authorList>
            <person name="Kucharzyk K."/>
            <person name="Murdoch R.W."/>
            <person name="Higgins S."/>
            <person name="Loffler F."/>
        </authorList>
    </citation>
    <scope>NUCLEOTIDE SEQUENCE</scope>
</reference>
<protein>
    <submittedName>
        <fullName evidence="1">Uncharacterized protein</fullName>
    </submittedName>
</protein>
<dbReference type="AlphaFoldDB" id="A0A645G2B8"/>
<sequence length="61" mass="6530">MQLQEVVACLGAALLEGQFGDLVVRQFAGQIVEPAQAGHIGNGLDIEDENRFHAGKTPVDR</sequence>
<accession>A0A645G2B8</accession>
<proteinExistence type="predicted"/>
<dbReference type="EMBL" id="VSSQ01065579">
    <property type="protein sequence ID" value="MPN18284.1"/>
    <property type="molecule type" value="Genomic_DNA"/>
</dbReference>
<name>A0A645G2B8_9ZZZZ</name>
<comment type="caution">
    <text evidence="1">The sequence shown here is derived from an EMBL/GenBank/DDBJ whole genome shotgun (WGS) entry which is preliminary data.</text>
</comment>
<gene>
    <name evidence="1" type="ORF">SDC9_165644</name>
</gene>
<organism evidence="1">
    <name type="scientific">bioreactor metagenome</name>
    <dbReference type="NCBI Taxonomy" id="1076179"/>
    <lineage>
        <taxon>unclassified sequences</taxon>
        <taxon>metagenomes</taxon>
        <taxon>ecological metagenomes</taxon>
    </lineage>
</organism>